<name>A0A2N9AYS0_METEX</name>
<dbReference type="AlphaFoldDB" id="A0A2N9AYS0"/>
<gene>
    <name evidence="1" type="ORF">TK0001_5901</name>
</gene>
<reference evidence="2" key="1">
    <citation type="submission" date="2017-10" db="EMBL/GenBank/DDBJ databases">
        <authorList>
            <person name="Regsiter A."/>
            <person name="William W."/>
        </authorList>
    </citation>
    <scope>NUCLEOTIDE SEQUENCE [LARGE SCALE GENOMIC DNA]</scope>
</reference>
<proteinExistence type="predicted"/>
<accession>A0A2N9AYS0</accession>
<sequence length="114" mass="13221">MLRLRPAQARQIIAGSATLFTSYGVEDKLEKDTFADDHGLFYQRLYNLLCLAYGSDQRAFSYLVERGDLPKERAENCRDEYGLAAHAMDRLFHSHLQGGRTGHERIRRGFRWLN</sequence>
<dbReference type="InterPro" id="IPR025644">
    <property type="entry name" value="DUF4344"/>
</dbReference>
<dbReference type="EMBL" id="LT962688">
    <property type="protein sequence ID" value="SOR32460.1"/>
    <property type="molecule type" value="Genomic_DNA"/>
</dbReference>
<evidence type="ECO:0000313" key="2">
    <source>
        <dbReference type="Proteomes" id="UP000233769"/>
    </source>
</evidence>
<evidence type="ECO:0000313" key="1">
    <source>
        <dbReference type="EMBL" id="SOR32460.1"/>
    </source>
</evidence>
<protein>
    <submittedName>
        <fullName evidence="1">Uncharacterized protein</fullName>
    </submittedName>
</protein>
<dbReference type="Pfam" id="PF14247">
    <property type="entry name" value="DUF4344"/>
    <property type="match status" value="1"/>
</dbReference>
<dbReference type="Proteomes" id="UP000233769">
    <property type="component" value="Chromosome tk0001"/>
</dbReference>
<organism evidence="1 2">
    <name type="scientific">Methylorubrum extorquens</name>
    <name type="common">Methylobacterium dichloromethanicum</name>
    <name type="synonym">Methylobacterium extorquens</name>
    <dbReference type="NCBI Taxonomy" id="408"/>
    <lineage>
        <taxon>Bacteria</taxon>
        <taxon>Pseudomonadati</taxon>
        <taxon>Pseudomonadota</taxon>
        <taxon>Alphaproteobacteria</taxon>
        <taxon>Hyphomicrobiales</taxon>
        <taxon>Methylobacteriaceae</taxon>
        <taxon>Methylorubrum</taxon>
    </lineage>
</organism>